<dbReference type="RefSeq" id="XP_043016708.1">
    <property type="nucleotide sequence ID" value="XM_043147994.1"/>
</dbReference>
<reference evidence="1" key="1">
    <citation type="journal article" date="2021" name="Genome Biol. Evol.">
        <title>The assembled and annotated genome of the fairy-ring fungus Marasmius oreades.</title>
        <authorList>
            <person name="Hiltunen M."/>
            <person name="Ament-Velasquez S.L."/>
            <person name="Johannesson H."/>
        </authorList>
    </citation>
    <scope>NUCLEOTIDE SEQUENCE</scope>
    <source>
        <strain evidence="1">03SP1</strain>
    </source>
</reference>
<keyword evidence="2" id="KW-1185">Reference proteome</keyword>
<dbReference type="OrthoDB" id="2727133at2759"/>
<sequence length="232" mass="25846">MLVYNGKLGTFATFAYNESITIVFPAGFALNDPVCAFWQWTQDAANRNKKINVNELGFISSVTTKNDEYKLTFTFDFYGFNVTVAGDASTIEVSLFNPANNQSAATKLERQYNNLVQFRSTAVFTGKLNWFKYAENEMLTLVIPRGVSNGAPVGLYHQWTVDASGVEKANNAVNSTFRDVKTDADGETKGTFGDGYYTYKVTLRSNGKEVEIVMSNPSHAETKNELKKVYGY</sequence>
<dbReference type="GeneID" id="66071088"/>
<gene>
    <name evidence="1" type="ORF">E1B28_002012</name>
</gene>
<dbReference type="Proteomes" id="UP001049176">
    <property type="component" value="Chromosome 1"/>
</dbReference>
<comment type="caution">
    <text evidence="1">The sequence shown here is derived from an EMBL/GenBank/DDBJ whole genome shotgun (WGS) entry which is preliminary data.</text>
</comment>
<dbReference type="EMBL" id="CM032181">
    <property type="protein sequence ID" value="KAG7100238.1"/>
    <property type="molecule type" value="Genomic_DNA"/>
</dbReference>
<evidence type="ECO:0000313" key="1">
    <source>
        <dbReference type="EMBL" id="KAG7100238.1"/>
    </source>
</evidence>
<dbReference type="KEGG" id="more:E1B28_002012"/>
<protein>
    <submittedName>
        <fullName evidence="1">Uncharacterized protein</fullName>
    </submittedName>
</protein>
<name>A0A9P7V4N6_9AGAR</name>
<accession>A0A9P7V4N6</accession>
<dbReference type="AlphaFoldDB" id="A0A9P7V4N6"/>
<proteinExistence type="predicted"/>
<evidence type="ECO:0000313" key="2">
    <source>
        <dbReference type="Proteomes" id="UP001049176"/>
    </source>
</evidence>
<organism evidence="1 2">
    <name type="scientific">Marasmius oreades</name>
    <name type="common">fairy-ring Marasmius</name>
    <dbReference type="NCBI Taxonomy" id="181124"/>
    <lineage>
        <taxon>Eukaryota</taxon>
        <taxon>Fungi</taxon>
        <taxon>Dikarya</taxon>
        <taxon>Basidiomycota</taxon>
        <taxon>Agaricomycotina</taxon>
        <taxon>Agaricomycetes</taxon>
        <taxon>Agaricomycetidae</taxon>
        <taxon>Agaricales</taxon>
        <taxon>Marasmiineae</taxon>
        <taxon>Marasmiaceae</taxon>
        <taxon>Marasmius</taxon>
    </lineage>
</organism>